<evidence type="ECO:0000313" key="2">
    <source>
        <dbReference type="EMBL" id="MBH9577860.1"/>
    </source>
</evidence>
<reference evidence="2" key="1">
    <citation type="submission" date="2020-12" db="EMBL/GenBank/DDBJ databases">
        <title>The genome sequence of Inhella sp. 1Y17.</title>
        <authorList>
            <person name="Liu Y."/>
        </authorList>
    </citation>
    <scope>NUCLEOTIDE SEQUENCE</scope>
    <source>
        <strain evidence="2">1Y17</strain>
    </source>
</reference>
<accession>A0A931J844</accession>
<gene>
    <name evidence="2" type="ORF">I7X39_13225</name>
</gene>
<dbReference type="Proteomes" id="UP000613266">
    <property type="component" value="Unassembled WGS sequence"/>
</dbReference>
<evidence type="ECO:0000313" key="3">
    <source>
        <dbReference type="Proteomes" id="UP000613266"/>
    </source>
</evidence>
<dbReference type="AlphaFoldDB" id="A0A931J844"/>
<protein>
    <recommendedName>
        <fullName evidence="4">AlpA family phage regulatory protein</fullName>
    </recommendedName>
</protein>
<name>A0A931J844_9BURK</name>
<feature type="region of interest" description="Disordered" evidence="1">
    <location>
        <begin position="58"/>
        <end position="77"/>
    </location>
</feature>
<proteinExistence type="predicted"/>
<dbReference type="RefSeq" id="WP_198111628.1">
    <property type="nucleotide sequence ID" value="NZ_JAEDAK010000008.1"/>
</dbReference>
<keyword evidence="3" id="KW-1185">Reference proteome</keyword>
<sequence>MGVSWWLAEVAAGRAPKPAIQQPRCTRWRLKDVREFWACRAEQADQEATARLTAQAAKASAAASAQRRGKSPATVEG</sequence>
<dbReference type="EMBL" id="JAEDAK010000008">
    <property type="protein sequence ID" value="MBH9577860.1"/>
    <property type="molecule type" value="Genomic_DNA"/>
</dbReference>
<comment type="caution">
    <text evidence="2">The sequence shown here is derived from an EMBL/GenBank/DDBJ whole genome shotgun (WGS) entry which is preliminary data.</text>
</comment>
<organism evidence="2 3">
    <name type="scientific">Inhella proteolytica</name>
    <dbReference type="NCBI Taxonomy" id="2795029"/>
    <lineage>
        <taxon>Bacteria</taxon>
        <taxon>Pseudomonadati</taxon>
        <taxon>Pseudomonadota</taxon>
        <taxon>Betaproteobacteria</taxon>
        <taxon>Burkholderiales</taxon>
        <taxon>Sphaerotilaceae</taxon>
        <taxon>Inhella</taxon>
    </lineage>
</organism>
<evidence type="ECO:0008006" key="4">
    <source>
        <dbReference type="Google" id="ProtNLM"/>
    </source>
</evidence>
<evidence type="ECO:0000256" key="1">
    <source>
        <dbReference type="SAM" id="MobiDB-lite"/>
    </source>
</evidence>